<evidence type="ECO:0000256" key="1">
    <source>
        <dbReference type="ARBA" id="ARBA00004571"/>
    </source>
</evidence>
<keyword evidence="3" id="KW-0812">Transmembrane</keyword>
<dbReference type="NCBIfam" id="TIGR04057">
    <property type="entry name" value="SusC_RagA_signa"/>
    <property type="match status" value="1"/>
</dbReference>
<evidence type="ECO:0000256" key="4">
    <source>
        <dbReference type="ARBA" id="ARBA00023136"/>
    </source>
</evidence>
<evidence type="ECO:0000256" key="3">
    <source>
        <dbReference type="ARBA" id="ARBA00022692"/>
    </source>
</evidence>
<dbReference type="SUPFAM" id="SSF56935">
    <property type="entry name" value="Porins"/>
    <property type="match status" value="1"/>
</dbReference>
<dbReference type="NCBIfam" id="TIGR04056">
    <property type="entry name" value="OMP_RagA_SusC"/>
    <property type="match status" value="1"/>
</dbReference>
<accession>A0A381N3Q3</accession>
<reference evidence="7" key="1">
    <citation type="submission" date="2018-05" db="EMBL/GenBank/DDBJ databases">
        <authorList>
            <person name="Lanie J.A."/>
            <person name="Ng W.-L."/>
            <person name="Kazmierczak K.M."/>
            <person name="Andrzejewski T.M."/>
            <person name="Davidsen T.M."/>
            <person name="Wayne K.J."/>
            <person name="Tettelin H."/>
            <person name="Glass J.I."/>
            <person name="Rusch D."/>
            <person name="Podicherti R."/>
            <person name="Tsui H.-C.T."/>
            <person name="Winkler M.E."/>
        </authorList>
    </citation>
    <scope>NUCLEOTIDE SEQUENCE</scope>
</reference>
<evidence type="ECO:0000259" key="6">
    <source>
        <dbReference type="Pfam" id="PF07715"/>
    </source>
</evidence>
<dbReference type="InterPro" id="IPR008969">
    <property type="entry name" value="CarboxyPept-like_regulatory"/>
</dbReference>
<evidence type="ECO:0000313" key="7">
    <source>
        <dbReference type="EMBL" id="SUZ49099.1"/>
    </source>
</evidence>
<dbReference type="InterPro" id="IPR036942">
    <property type="entry name" value="Beta-barrel_TonB_sf"/>
</dbReference>
<dbReference type="GO" id="GO:0009279">
    <property type="term" value="C:cell outer membrane"/>
    <property type="evidence" value="ECO:0007669"/>
    <property type="project" value="UniProtKB-SubCell"/>
</dbReference>
<dbReference type="InterPro" id="IPR023996">
    <property type="entry name" value="TonB-dep_OMP_SusC/RagA"/>
</dbReference>
<dbReference type="AlphaFoldDB" id="A0A381N3Q3"/>
<dbReference type="InterPro" id="IPR012910">
    <property type="entry name" value="Plug_dom"/>
</dbReference>
<feature type="domain" description="TonB-dependent receptor plug" evidence="6">
    <location>
        <begin position="117"/>
        <end position="242"/>
    </location>
</feature>
<proteinExistence type="predicted"/>
<gene>
    <name evidence="7" type="ORF">METZ01_LOCUS1953</name>
</gene>
<dbReference type="EMBL" id="UINC01000102">
    <property type="protein sequence ID" value="SUZ49099.1"/>
    <property type="molecule type" value="Genomic_DNA"/>
</dbReference>
<comment type="subcellular location">
    <subcellularLocation>
        <location evidence="1">Cell outer membrane</location>
        <topology evidence="1">Multi-pass membrane protein</topology>
    </subcellularLocation>
</comment>
<keyword evidence="5" id="KW-0998">Cell outer membrane</keyword>
<dbReference type="InterPro" id="IPR023997">
    <property type="entry name" value="TonB-dep_OMP_SusC/RagA_CS"/>
</dbReference>
<organism evidence="7">
    <name type="scientific">marine metagenome</name>
    <dbReference type="NCBI Taxonomy" id="408172"/>
    <lineage>
        <taxon>unclassified sequences</taxon>
        <taxon>metagenomes</taxon>
        <taxon>ecological metagenomes</taxon>
    </lineage>
</organism>
<dbReference type="Gene3D" id="2.60.40.1120">
    <property type="entry name" value="Carboxypeptidase-like, regulatory domain"/>
    <property type="match status" value="1"/>
</dbReference>
<keyword evidence="4" id="KW-0472">Membrane</keyword>
<protein>
    <recommendedName>
        <fullName evidence="6">TonB-dependent receptor plug domain-containing protein</fullName>
    </recommendedName>
</protein>
<keyword evidence="2" id="KW-0813">Transport</keyword>
<dbReference type="InterPro" id="IPR037066">
    <property type="entry name" value="Plug_dom_sf"/>
</dbReference>
<dbReference type="PROSITE" id="PS52016">
    <property type="entry name" value="TONB_DEPENDENT_REC_3"/>
    <property type="match status" value="1"/>
</dbReference>
<dbReference type="Pfam" id="PF07715">
    <property type="entry name" value="Plug"/>
    <property type="match status" value="1"/>
</dbReference>
<dbReference type="Gene3D" id="2.170.130.10">
    <property type="entry name" value="TonB-dependent receptor, plug domain"/>
    <property type="match status" value="1"/>
</dbReference>
<evidence type="ECO:0000256" key="2">
    <source>
        <dbReference type="ARBA" id="ARBA00022448"/>
    </source>
</evidence>
<dbReference type="Pfam" id="PF13715">
    <property type="entry name" value="CarbopepD_reg_2"/>
    <property type="match status" value="1"/>
</dbReference>
<name>A0A381N3Q3_9ZZZZ</name>
<dbReference type="Gene3D" id="2.40.170.20">
    <property type="entry name" value="TonB-dependent receptor, beta-barrel domain"/>
    <property type="match status" value="1"/>
</dbReference>
<dbReference type="InterPro" id="IPR039426">
    <property type="entry name" value="TonB-dep_rcpt-like"/>
</dbReference>
<dbReference type="SUPFAM" id="SSF49464">
    <property type="entry name" value="Carboxypeptidase regulatory domain-like"/>
    <property type="match status" value="1"/>
</dbReference>
<sequence>MKRKFLSAIMILCVGSIVFAQQTISGVVNGNGNPLPGASVIEKGTSNGVSTDFDGNFSITVSSSDAVLVVSYLGYKDEEVSVSGVTSLTINLEEDSEALEEVVVTSLGFTAIKDQQGSTFSVLDTESVVRSGEATVMNALSGKASGVRVTRSNGDPGAGSTIKIRGANTIDGASNPLIIVDGVPLNNDTSYAGGNGITGGKAGGITQGSRMNDLNASDIKSIQVLKGASAAALWGSRAANGVVVITTKEGSRGEAKINFTSTYSFDEVSEKIPMQNTWGQGRSGSFGATRAESWGDYIPNRAGGSDTFNTSGAYFVADNGTTYYPITGKNSKQTFVDTNWNSVFQTGDFWQNDFSMSGGNEKNTFYFSLGNIKQKGIIREATYDRSSIRFNFNSKLNDKISLSNKMYYAYTDSNRIQQSSNTAGVMLGLLRTPPDFDQRDYRGTYYTSSGTEYTKRHRSYRKYLGNSQNPSYNNPLWTIYEQVANTKVNRITATPQLTFNPIDVLSVIARGNVDVADDRRTYFFPIGSAGARNVGIYQEDALSTTNLNFDLIGKANFELSSDANLTATAGWSFTDRKYKRNSGQVNGFLVNSSKQTTSLNTAAESSTFQTYKTHRRSNRGYALLNFDLFDQLYVNVTGALEASSTINGTFFYPATDLAWIFTNQFDSSALSFGKLRASWGKVGVQPSAHKFETLAEGGFGYSTYSDPLDIDLFGGGFRLDNNLGNAKLEPEIKTEWEIGSDLRFLNDDLTFSFTYYQNKIEGILLNVSLSPSSGFATQYGNFGAMENSGLELDMSWDIVDKSDFSISSSLNWSKNTNEVTDLYGTSSIGLTGASISSRAIVGHPLGVLYGTGSKTKADGSLDLNANGFPQITSGPMVLGDPNPDWRGGLGFDITYKKLNLNVLVEHYQGGEFSPRTIWVLNRFGTTQETAGRLTLSQDLVNFKGNTIAAGTTVRGTVKDFGGGPVLLDENWYRTGIGGGFGDNQAYNFSIYDATFTKLREISLSYVLDGDNLNSFGLDNVIFTLSGRNLININKVPGIDPEVNQYGVGQGFGLDYFTNPQTQSVLLKVSFNY</sequence>
<evidence type="ECO:0000256" key="5">
    <source>
        <dbReference type="ARBA" id="ARBA00023237"/>
    </source>
</evidence>